<feature type="transmembrane region" description="Helical" evidence="1">
    <location>
        <begin position="224"/>
        <end position="244"/>
    </location>
</feature>
<keyword evidence="1" id="KW-0812">Transmembrane</keyword>
<dbReference type="EMBL" id="JABFUD020000006">
    <property type="protein sequence ID" value="KAI5079193.1"/>
    <property type="molecule type" value="Genomic_DNA"/>
</dbReference>
<accession>A0A9D4ZKN7</accession>
<dbReference type="AlphaFoldDB" id="A0A9D4ZKN7"/>
<dbReference type="Proteomes" id="UP000886520">
    <property type="component" value="Chromosome 6"/>
</dbReference>
<proteinExistence type="predicted"/>
<comment type="caution">
    <text evidence="2">The sequence shown here is derived from an EMBL/GenBank/DDBJ whole genome shotgun (WGS) entry which is preliminary data.</text>
</comment>
<evidence type="ECO:0000313" key="3">
    <source>
        <dbReference type="Proteomes" id="UP000886520"/>
    </source>
</evidence>
<evidence type="ECO:0000256" key="1">
    <source>
        <dbReference type="SAM" id="Phobius"/>
    </source>
</evidence>
<protein>
    <submittedName>
        <fullName evidence="2">Uncharacterized protein</fullName>
    </submittedName>
</protein>
<keyword evidence="1" id="KW-0472">Membrane</keyword>
<sequence>MGYRVARALCCDYHSLISLSAYVTVMLTSRFTRVVAIVATFEEVSAMKTKMENEQTLPGRLQRAVEEAHQVHTRKKLGRARIEGDGSELLLKASDIKVQVRDLDASKASGASGRMAECGPRLPFVHTCTSITHALCKKLKHLFEESHYAHFLVLRYTQVFVLACLSSFIKKGMRTQQWVLPQSRPVHSSSADSWQLHQCEATLHAPATVIIPLAQSFLIFRHSIWPWLGLSMFGSWIWLICRTVKLANHSSWRSFYVFLSTSHLTIVHLQ</sequence>
<keyword evidence="1" id="KW-1133">Transmembrane helix</keyword>
<reference evidence="2" key="1">
    <citation type="submission" date="2021-01" db="EMBL/GenBank/DDBJ databases">
        <title>Adiantum capillus-veneris genome.</title>
        <authorList>
            <person name="Fang Y."/>
            <person name="Liao Q."/>
        </authorList>
    </citation>
    <scope>NUCLEOTIDE SEQUENCE</scope>
    <source>
        <strain evidence="2">H3</strain>
        <tissue evidence="2">Leaf</tissue>
    </source>
</reference>
<organism evidence="2 3">
    <name type="scientific">Adiantum capillus-veneris</name>
    <name type="common">Maidenhair fern</name>
    <dbReference type="NCBI Taxonomy" id="13818"/>
    <lineage>
        <taxon>Eukaryota</taxon>
        <taxon>Viridiplantae</taxon>
        <taxon>Streptophyta</taxon>
        <taxon>Embryophyta</taxon>
        <taxon>Tracheophyta</taxon>
        <taxon>Polypodiopsida</taxon>
        <taxon>Polypodiidae</taxon>
        <taxon>Polypodiales</taxon>
        <taxon>Pteridineae</taxon>
        <taxon>Pteridaceae</taxon>
        <taxon>Vittarioideae</taxon>
        <taxon>Adiantum</taxon>
    </lineage>
</organism>
<keyword evidence="3" id="KW-1185">Reference proteome</keyword>
<name>A0A9D4ZKN7_ADICA</name>
<evidence type="ECO:0000313" key="2">
    <source>
        <dbReference type="EMBL" id="KAI5079193.1"/>
    </source>
</evidence>
<gene>
    <name evidence="2" type="ORF">GOP47_0006864</name>
</gene>